<feature type="transmembrane region" description="Helical" evidence="1">
    <location>
        <begin position="86"/>
        <end position="107"/>
    </location>
</feature>
<feature type="transmembrane region" description="Helical" evidence="1">
    <location>
        <begin position="246"/>
        <end position="267"/>
    </location>
</feature>
<gene>
    <name evidence="2" type="ORF">KSB_06200</name>
</gene>
<dbReference type="Pfam" id="PF10086">
    <property type="entry name" value="YhfC"/>
    <property type="match status" value="1"/>
</dbReference>
<dbReference type="EMBL" id="BNJG01000001">
    <property type="protein sequence ID" value="GHO52145.1"/>
    <property type="molecule type" value="Genomic_DNA"/>
</dbReference>
<keyword evidence="1" id="KW-1133">Transmembrane helix</keyword>
<accession>A0ABQ3UHT2</accession>
<organism evidence="2 3">
    <name type="scientific">Ktedonobacter robiniae</name>
    <dbReference type="NCBI Taxonomy" id="2778365"/>
    <lineage>
        <taxon>Bacteria</taxon>
        <taxon>Bacillati</taxon>
        <taxon>Chloroflexota</taxon>
        <taxon>Ktedonobacteria</taxon>
        <taxon>Ktedonobacterales</taxon>
        <taxon>Ktedonobacteraceae</taxon>
        <taxon>Ktedonobacter</taxon>
    </lineage>
</organism>
<reference evidence="2 3" key="1">
    <citation type="journal article" date="2021" name="Int. J. Syst. Evol. Microbiol.">
        <title>Reticulibacter mediterranei gen. nov., sp. nov., within the new family Reticulibacteraceae fam. nov., and Ktedonospora formicarum gen. nov., sp. nov., Ktedonobacter robiniae sp. nov., Dictyobacter formicarum sp. nov. and Dictyobacter arantiisoli sp. nov., belonging to the class Ktedonobacteria.</title>
        <authorList>
            <person name="Yabe S."/>
            <person name="Zheng Y."/>
            <person name="Wang C.M."/>
            <person name="Sakai Y."/>
            <person name="Abe K."/>
            <person name="Yokota A."/>
            <person name="Donadio S."/>
            <person name="Cavaletti L."/>
            <person name="Monciardini P."/>
        </authorList>
    </citation>
    <scope>NUCLEOTIDE SEQUENCE [LARGE SCALE GENOMIC DNA]</scope>
    <source>
        <strain evidence="2 3">SOSP1-30</strain>
    </source>
</reference>
<evidence type="ECO:0000313" key="2">
    <source>
        <dbReference type="EMBL" id="GHO52145.1"/>
    </source>
</evidence>
<feature type="transmembrane region" description="Helical" evidence="1">
    <location>
        <begin position="55"/>
        <end position="74"/>
    </location>
</feature>
<protein>
    <submittedName>
        <fullName evidence="2">Membrane protein</fullName>
    </submittedName>
</protein>
<dbReference type="InterPro" id="IPR011397">
    <property type="entry name" value="YhfC"/>
</dbReference>
<feature type="transmembrane region" description="Helical" evidence="1">
    <location>
        <begin position="127"/>
        <end position="155"/>
    </location>
</feature>
<evidence type="ECO:0000256" key="1">
    <source>
        <dbReference type="SAM" id="Phobius"/>
    </source>
</evidence>
<proteinExistence type="predicted"/>
<keyword evidence="1" id="KW-0472">Membrane</keyword>
<comment type="caution">
    <text evidence="2">The sequence shown here is derived from an EMBL/GenBank/DDBJ whole genome shotgun (WGS) entry which is preliminary data.</text>
</comment>
<feature type="transmembrane region" description="Helical" evidence="1">
    <location>
        <begin position="20"/>
        <end position="43"/>
    </location>
</feature>
<name>A0ABQ3UHT2_9CHLR</name>
<feature type="transmembrane region" description="Helical" evidence="1">
    <location>
        <begin position="221"/>
        <end position="240"/>
    </location>
</feature>
<sequence length="296" mass="33003">MYLATGMSRRESEKEMLLVHVSWLVCTTIAALGILVGPVIAMIVVKRKLHVPWRYFGFGALIFFLFQVISRVPIIEVLTLAVGRTVNSSVLLFVLWALFLGLTAGLCEEWGRYLGYRWFLKREPKTWNLGVAYGLGHASLEAILLVGVGLLVLIIEIVALSYTPATTASQKLAVTQIVSVYGAQPDWWELLALWERVWAMCFHVAMSVLVLQSIRLHTPRFVWLAVLAHTLLDTLTALLPHYLGHVAGAITTEGLVAIAGLFALWLLRCLRRRMREEDAASEMLPDAVPNISEARG</sequence>
<keyword evidence="3" id="KW-1185">Reference proteome</keyword>
<evidence type="ECO:0000313" key="3">
    <source>
        <dbReference type="Proteomes" id="UP000654345"/>
    </source>
</evidence>
<dbReference type="Proteomes" id="UP000654345">
    <property type="component" value="Unassembled WGS sequence"/>
</dbReference>
<keyword evidence="1" id="KW-0812">Transmembrane</keyword>
<dbReference type="PIRSF" id="PIRSF033101">
    <property type="entry name" value="UCP033101"/>
    <property type="match status" value="1"/>
</dbReference>